<sequence length="51" mass="5457">MGHSTSEPLAADTAESATTHTRSSAGASPRSFLQPSPHPRRSSRTIYEDES</sequence>
<protein>
    <submittedName>
        <fullName evidence="2">Uncharacterized protein</fullName>
    </submittedName>
</protein>
<dbReference type="RefSeq" id="XP_033422465.1">
    <property type="nucleotide sequence ID" value="XM_033574447.1"/>
</dbReference>
<evidence type="ECO:0000313" key="3">
    <source>
        <dbReference type="Proteomes" id="UP000324241"/>
    </source>
</evidence>
<gene>
    <name evidence="2" type="ORF">ATNIH1004_009865</name>
</gene>
<name>A0A5M9MDR1_9EURO</name>
<dbReference type="GeneID" id="54332567"/>
<organism evidence="2 3">
    <name type="scientific">Aspergillus tanneri</name>
    <dbReference type="NCBI Taxonomy" id="1220188"/>
    <lineage>
        <taxon>Eukaryota</taxon>
        <taxon>Fungi</taxon>
        <taxon>Dikarya</taxon>
        <taxon>Ascomycota</taxon>
        <taxon>Pezizomycotina</taxon>
        <taxon>Eurotiomycetes</taxon>
        <taxon>Eurotiomycetidae</taxon>
        <taxon>Eurotiales</taxon>
        <taxon>Aspergillaceae</taxon>
        <taxon>Aspergillus</taxon>
        <taxon>Aspergillus subgen. Circumdati</taxon>
    </lineage>
</organism>
<proteinExistence type="predicted"/>
<dbReference type="EMBL" id="QUQM01000005">
    <property type="protein sequence ID" value="KAA8643103.1"/>
    <property type="molecule type" value="Genomic_DNA"/>
</dbReference>
<accession>A0A5M9MDR1</accession>
<dbReference type="AlphaFoldDB" id="A0A5M9MDR1"/>
<evidence type="ECO:0000256" key="1">
    <source>
        <dbReference type="SAM" id="MobiDB-lite"/>
    </source>
</evidence>
<feature type="region of interest" description="Disordered" evidence="1">
    <location>
        <begin position="1"/>
        <end position="51"/>
    </location>
</feature>
<comment type="caution">
    <text evidence="2">The sequence shown here is derived from an EMBL/GenBank/DDBJ whole genome shotgun (WGS) entry which is preliminary data.</text>
</comment>
<feature type="compositionally biased region" description="Polar residues" evidence="1">
    <location>
        <begin position="15"/>
        <end position="34"/>
    </location>
</feature>
<evidence type="ECO:0000313" key="2">
    <source>
        <dbReference type="EMBL" id="KAA8643103.1"/>
    </source>
</evidence>
<dbReference type="Proteomes" id="UP000324241">
    <property type="component" value="Unassembled WGS sequence"/>
</dbReference>
<reference evidence="2 3" key="1">
    <citation type="submission" date="2019-08" db="EMBL/GenBank/DDBJ databases">
        <title>The genome sequence of a newly discovered highly antifungal drug resistant Aspergillus species, Aspergillus tanneri NIH 1004.</title>
        <authorList>
            <person name="Mounaud S."/>
            <person name="Singh I."/>
            <person name="Joardar V."/>
            <person name="Pakala S."/>
            <person name="Pakala S."/>
            <person name="Venepally P."/>
            <person name="Chung J.K."/>
            <person name="Losada L."/>
            <person name="Nierman W.C."/>
        </authorList>
    </citation>
    <scope>NUCLEOTIDE SEQUENCE [LARGE SCALE GENOMIC DNA]</scope>
    <source>
        <strain evidence="2 3">NIH1004</strain>
    </source>
</reference>